<dbReference type="RefSeq" id="WP_092157297.1">
    <property type="nucleotide sequence ID" value="NZ_FNGA01000001.1"/>
</dbReference>
<feature type="domain" description="Methyltransferase type 11" evidence="1">
    <location>
        <begin position="50"/>
        <end position="144"/>
    </location>
</feature>
<dbReference type="GO" id="GO:0008757">
    <property type="term" value="F:S-adenosylmethionine-dependent methyltransferase activity"/>
    <property type="evidence" value="ECO:0007669"/>
    <property type="project" value="InterPro"/>
</dbReference>
<organism evidence="2 3">
    <name type="scientific">Maridesulfovibrio ferrireducens</name>
    <dbReference type="NCBI Taxonomy" id="246191"/>
    <lineage>
        <taxon>Bacteria</taxon>
        <taxon>Pseudomonadati</taxon>
        <taxon>Thermodesulfobacteriota</taxon>
        <taxon>Desulfovibrionia</taxon>
        <taxon>Desulfovibrionales</taxon>
        <taxon>Desulfovibrionaceae</taxon>
        <taxon>Maridesulfovibrio</taxon>
    </lineage>
</organism>
<name>A0A1G9B6E5_9BACT</name>
<dbReference type="EMBL" id="FNGA01000001">
    <property type="protein sequence ID" value="SDK35039.1"/>
    <property type="molecule type" value="Genomic_DNA"/>
</dbReference>
<dbReference type="Gene3D" id="3.40.50.150">
    <property type="entry name" value="Vaccinia Virus protein VP39"/>
    <property type="match status" value="1"/>
</dbReference>
<protein>
    <submittedName>
        <fullName evidence="2">Methyltransferase domain-containing protein</fullName>
    </submittedName>
</protein>
<dbReference type="Proteomes" id="UP000199053">
    <property type="component" value="Unassembled WGS sequence"/>
</dbReference>
<dbReference type="AlphaFoldDB" id="A0A1G9B6E5"/>
<dbReference type="Pfam" id="PF08241">
    <property type="entry name" value="Methyltransf_11"/>
    <property type="match status" value="1"/>
</dbReference>
<keyword evidence="3" id="KW-1185">Reference proteome</keyword>
<keyword evidence="2" id="KW-0808">Transferase</keyword>
<evidence type="ECO:0000313" key="3">
    <source>
        <dbReference type="Proteomes" id="UP000199053"/>
    </source>
</evidence>
<dbReference type="OrthoDB" id="334416at2"/>
<proteinExistence type="predicted"/>
<gene>
    <name evidence="2" type="ORF">SAMN05660337_0173</name>
</gene>
<evidence type="ECO:0000313" key="2">
    <source>
        <dbReference type="EMBL" id="SDK35039.1"/>
    </source>
</evidence>
<sequence>MKNKNKQADKQIRLSPHMAYNLKKDPKRLAFVLARYAFAAQMTDNCESILELGCSEGVGAPMLHKGTKKYLGLDLDAPAIEAAEKNFSTDNVRFENTNFLGLQESIFDAVVSLDVIEHILHGKDEDAFFKTISDNIHADGVCVIGTPNETSTPYASPESQKGHVNMFDANRLKSTVEKHFKTVLIFSMNDEVVHTGYYPMSHYLFAVGCNKIEQG</sequence>
<dbReference type="InterPro" id="IPR013216">
    <property type="entry name" value="Methyltransf_11"/>
</dbReference>
<reference evidence="3" key="1">
    <citation type="submission" date="2016-10" db="EMBL/GenBank/DDBJ databases">
        <authorList>
            <person name="Varghese N."/>
            <person name="Submissions S."/>
        </authorList>
    </citation>
    <scope>NUCLEOTIDE SEQUENCE [LARGE SCALE GENOMIC DNA]</scope>
    <source>
        <strain evidence="3">DSM 16995</strain>
    </source>
</reference>
<dbReference type="InterPro" id="IPR029063">
    <property type="entry name" value="SAM-dependent_MTases_sf"/>
</dbReference>
<keyword evidence="2" id="KW-0489">Methyltransferase</keyword>
<dbReference type="PANTHER" id="PTHR43861">
    <property type="entry name" value="TRANS-ACONITATE 2-METHYLTRANSFERASE-RELATED"/>
    <property type="match status" value="1"/>
</dbReference>
<dbReference type="PANTHER" id="PTHR43861:SF6">
    <property type="entry name" value="METHYLTRANSFERASE TYPE 11"/>
    <property type="match status" value="1"/>
</dbReference>
<accession>A0A1G9B6E5</accession>
<dbReference type="SUPFAM" id="SSF53335">
    <property type="entry name" value="S-adenosyl-L-methionine-dependent methyltransferases"/>
    <property type="match status" value="1"/>
</dbReference>
<dbReference type="CDD" id="cd02440">
    <property type="entry name" value="AdoMet_MTases"/>
    <property type="match status" value="1"/>
</dbReference>
<dbReference type="STRING" id="246191.SAMN05660337_0173"/>
<evidence type="ECO:0000259" key="1">
    <source>
        <dbReference type="Pfam" id="PF08241"/>
    </source>
</evidence>
<dbReference type="GO" id="GO:0032259">
    <property type="term" value="P:methylation"/>
    <property type="evidence" value="ECO:0007669"/>
    <property type="project" value="UniProtKB-KW"/>
</dbReference>